<evidence type="ECO:0000256" key="2">
    <source>
        <dbReference type="ARBA" id="ARBA00012921"/>
    </source>
</evidence>
<dbReference type="GO" id="GO:0004333">
    <property type="term" value="F:fumarate hydratase activity"/>
    <property type="evidence" value="ECO:0007669"/>
    <property type="project" value="UniProtKB-EC"/>
</dbReference>
<dbReference type="Gene3D" id="1.10.40.30">
    <property type="entry name" value="Fumarase/aspartase (C-terminal domain)"/>
    <property type="match status" value="1"/>
</dbReference>
<keyword evidence="5" id="KW-0456">Lyase</keyword>
<gene>
    <name evidence="8" type="ORF">UFOPK2579_00918</name>
</gene>
<organism evidence="8">
    <name type="scientific">freshwater metagenome</name>
    <dbReference type="NCBI Taxonomy" id="449393"/>
    <lineage>
        <taxon>unclassified sequences</taxon>
        <taxon>metagenomes</taxon>
        <taxon>ecological metagenomes</taxon>
    </lineage>
</organism>
<evidence type="ECO:0000256" key="1">
    <source>
        <dbReference type="ARBA" id="ARBA00009084"/>
    </source>
</evidence>
<dbReference type="PANTHER" id="PTHR11444:SF22">
    <property type="entry name" value="FUMARATE HYDRATASE CLASS II"/>
    <property type="match status" value="1"/>
</dbReference>
<dbReference type="InterPro" id="IPR024083">
    <property type="entry name" value="Fumarase/histidase_N"/>
</dbReference>
<dbReference type="HAMAP" id="MF_00743">
    <property type="entry name" value="FumaraseC"/>
    <property type="match status" value="1"/>
</dbReference>
<sequence>MSTDESFRTEHDSMGEVQVPAAALWRAQTQRAVENFPISGTPLEPRLIHAIGHVKAVAARVNAELGILEATRADAIAAAAAAVARGEHDAEFPVDVFQTGSGTSSNMNANEVIASLAAQAGVEVHPNDHVNASQSSNDTFPTAIHVAATLAVVEDLLPALDVLATSFEAKASEFATLVKSGRTHLMDATPVMLGQEMGGYAATVRYAAERLEAVLPRVRELPLGGTAVGTGINTPVGFAKRAIELLGEATAQPFTEARNHFEAQGTRDSLVELSGVLRTIAVGLTKVCNDLRWMASGPTTGLAEIHLPDLQPGSSIMPGKVNPVLPEATLMVCAQVIGNDTAVTVAGASGSFELNVAMPVIARNVLESTRLLAASTRLLAARCVDGIAADAERMRAYAESSPSVVTPLNRHLGYEAAATIAKQALADGATIRETVLRLGYVERGELTLDQLDDALDVDAMTHP</sequence>
<dbReference type="InterPro" id="IPR018951">
    <property type="entry name" value="Fumarase_C_C"/>
</dbReference>
<dbReference type="AlphaFoldDB" id="A0A6J6PM13"/>
<dbReference type="EC" id="4.2.1.2" evidence="2"/>
<dbReference type="FunFam" id="1.10.275.10:FF:000001">
    <property type="entry name" value="Fumarate hydratase, mitochondrial"/>
    <property type="match status" value="1"/>
</dbReference>
<dbReference type="InterPro" id="IPR000362">
    <property type="entry name" value="Fumarate_lyase_fam"/>
</dbReference>
<dbReference type="GO" id="GO:0006099">
    <property type="term" value="P:tricarboxylic acid cycle"/>
    <property type="evidence" value="ECO:0007669"/>
    <property type="project" value="UniProtKB-KW"/>
</dbReference>
<dbReference type="FunFam" id="1.20.200.10:FF:000001">
    <property type="entry name" value="Fumarate hydratase, mitochondrial"/>
    <property type="match status" value="1"/>
</dbReference>
<dbReference type="Pfam" id="PF10415">
    <property type="entry name" value="FumaraseC_C"/>
    <property type="match status" value="1"/>
</dbReference>
<dbReference type="InterPro" id="IPR020557">
    <property type="entry name" value="Fumarate_lyase_CS"/>
</dbReference>
<dbReference type="Gene3D" id="1.10.275.10">
    <property type="entry name" value="Fumarase/aspartase (N-terminal domain)"/>
    <property type="match status" value="1"/>
</dbReference>
<keyword evidence="3" id="KW-0963">Cytoplasm</keyword>
<dbReference type="EMBL" id="CAEZXR010000087">
    <property type="protein sequence ID" value="CAB4700521.1"/>
    <property type="molecule type" value="Genomic_DNA"/>
</dbReference>
<dbReference type="InterPro" id="IPR008948">
    <property type="entry name" value="L-Aspartase-like"/>
</dbReference>
<protein>
    <recommendedName>
        <fullName evidence="2">fumarate hydratase</fullName>
        <ecNumber evidence="2">4.2.1.2</ecNumber>
    </recommendedName>
</protein>
<evidence type="ECO:0000259" key="7">
    <source>
        <dbReference type="Pfam" id="PF10415"/>
    </source>
</evidence>
<evidence type="ECO:0000256" key="5">
    <source>
        <dbReference type="ARBA" id="ARBA00023239"/>
    </source>
</evidence>
<comment type="similarity">
    <text evidence="1">Belongs to the class-II fumarase/aspartase family. Fumarase subfamily.</text>
</comment>
<evidence type="ECO:0000313" key="8">
    <source>
        <dbReference type="EMBL" id="CAB4700521.1"/>
    </source>
</evidence>
<dbReference type="PRINTS" id="PR00149">
    <property type="entry name" value="FUMRATELYASE"/>
</dbReference>
<proteinExistence type="inferred from homology"/>
<dbReference type="InterPro" id="IPR005677">
    <property type="entry name" value="Fum_hydII"/>
</dbReference>
<dbReference type="PANTHER" id="PTHR11444">
    <property type="entry name" value="ASPARTATEAMMONIA/ARGININOSUCCINATE/ADENYLOSUCCINATE LYASE"/>
    <property type="match status" value="1"/>
</dbReference>
<accession>A0A6J6PM13</accession>
<reference evidence="8" key="1">
    <citation type="submission" date="2020-05" db="EMBL/GenBank/DDBJ databases">
        <authorList>
            <person name="Chiriac C."/>
            <person name="Salcher M."/>
            <person name="Ghai R."/>
            <person name="Kavagutti S V."/>
        </authorList>
    </citation>
    <scope>NUCLEOTIDE SEQUENCE</scope>
</reference>
<dbReference type="PROSITE" id="PS00163">
    <property type="entry name" value="FUMARATE_LYASES"/>
    <property type="match status" value="1"/>
</dbReference>
<dbReference type="Gene3D" id="1.20.200.10">
    <property type="entry name" value="Fumarase/aspartase (Central domain)"/>
    <property type="match status" value="1"/>
</dbReference>
<dbReference type="Pfam" id="PF00206">
    <property type="entry name" value="Lyase_1"/>
    <property type="match status" value="1"/>
</dbReference>
<evidence type="ECO:0000256" key="4">
    <source>
        <dbReference type="ARBA" id="ARBA00022532"/>
    </source>
</evidence>
<keyword evidence="4" id="KW-0816">Tricarboxylic acid cycle</keyword>
<dbReference type="NCBIfam" id="NF008909">
    <property type="entry name" value="PRK12273.1"/>
    <property type="match status" value="1"/>
</dbReference>
<feature type="domain" description="Fumarase C C-terminal" evidence="7">
    <location>
        <begin position="405"/>
        <end position="462"/>
    </location>
</feature>
<feature type="domain" description="Fumarate lyase N-terminal" evidence="6">
    <location>
        <begin position="15"/>
        <end position="338"/>
    </location>
</feature>
<evidence type="ECO:0000259" key="6">
    <source>
        <dbReference type="Pfam" id="PF00206"/>
    </source>
</evidence>
<evidence type="ECO:0000256" key="3">
    <source>
        <dbReference type="ARBA" id="ARBA00022490"/>
    </source>
</evidence>
<dbReference type="SUPFAM" id="SSF48557">
    <property type="entry name" value="L-aspartase-like"/>
    <property type="match status" value="1"/>
</dbReference>
<dbReference type="GO" id="GO:0006106">
    <property type="term" value="P:fumarate metabolic process"/>
    <property type="evidence" value="ECO:0007669"/>
    <property type="project" value="InterPro"/>
</dbReference>
<dbReference type="InterPro" id="IPR022761">
    <property type="entry name" value="Fumarate_lyase_N"/>
</dbReference>
<name>A0A6J6PM13_9ZZZZ</name>